<feature type="chain" id="PRO_5043371224" description="Protein sleepless" evidence="1">
    <location>
        <begin position="22"/>
        <end position="111"/>
    </location>
</feature>
<name>A0AAV2QNE3_MEGNR</name>
<evidence type="ECO:0000256" key="1">
    <source>
        <dbReference type="SAM" id="SignalP"/>
    </source>
</evidence>
<protein>
    <recommendedName>
        <fullName evidence="4">Protein sleepless</fullName>
    </recommendedName>
</protein>
<reference evidence="2 3" key="1">
    <citation type="submission" date="2024-05" db="EMBL/GenBank/DDBJ databases">
        <authorList>
            <person name="Wallberg A."/>
        </authorList>
    </citation>
    <scope>NUCLEOTIDE SEQUENCE [LARGE SCALE GENOMIC DNA]</scope>
</reference>
<keyword evidence="3" id="KW-1185">Reference proteome</keyword>
<evidence type="ECO:0000313" key="2">
    <source>
        <dbReference type="EMBL" id="CAL4094482.1"/>
    </source>
</evidence>
<organism evidence="2 3">
    <name type="scientific">Meganyctiphanes norvegica</name>
    <name type="common">Northern krill</name>
    <name type="synonym">Thysanopoda norvegica</name>
    <dbReference type="NCBI Taxonomy" id="48144"/>
    <lineage>
        <taxon>Eukaryota</taxon>
        <taxon>Metazoa</taxon>
        <taxon>Ecdysozoa</taxon>
        <taxon>Arthropoda</taxon>
        <taxon>Crustacea</taxon>
        <taxon>Multicrustacea</taxon>
        <taxon>Malacostraca</taxon>
        <taxon>Eumalacostraca</taxon>
        <taxon>Eucarida</taxon>
        <taxon>Euphausiacea</taxon>
        <taxon>Euphausiidae</taxon>
        <taxon>Meganyctiphanes</taxon>
    </lineage>
</organism>
<keyword evidence="1" id="KW-0732">Signal</keyword>
<feature type="signal peptide" evidence="1">
    <location>
        <begin position="1"/>
        <end position="21"/>
    </location>
</feature>
<dbReference type="AlphaFoldDB" id="A0AAV2QNE3"/>
<accession>A0AAV2QNE3</accession>
<evidence type="ECO:0008006" key="4">
    <source>
        <dbReference type="Google" id="ProtNLM"/>
    </source>
</evidence>
<proteinExistence type="predicted"/>
<dbReference type="EMBL" id="CAXKWB010009365">
    <property type="protein sequence ID" value="CAL4094482.1"/>
    <property type="molecule type" value="Genomic_DNA"/>
</dbReference>
<gene>
    <name evidence="2" type="ORF">MNOR_LOCUS15156</name>
</gene>
<evidence type="ECO:0000313" key="3">
    <source>
        <dbReference type="Proteomes" id="UP001497623"/>
    </source>
</evidence>
<sequence length="111" mass="12560">MQVPFYLLYTVILSMCSLAFGQNFDLPATQCYQCNSLIHGQEGCNRELYQSNVQHCMRSATTRCVVRMYGGHHVERECGQKLGMERCHNDAGHKACFCDGDLCNDSLCHNC</sequence>
<comment type="caution">
    <text evidence="2">The sequence shown here is derived from an EMBL/GenBank/DDBJ whole genome shotgun (WGS) entry which is preliminary data.</text>
</comment>
<dbReference type="Proteomes" id="UP001497623">
    <property type="component" value="Unassembled WGS sequence"/>
</dbReference>